<dbReference type="SUPFAM" id="SSF52833">
    <property type="entry name" value="Thioredoxin-like"/>
    <property type="match status" value="1"/>
</dbReference>
<sequence>MLASQQASMRLCGQASTDVLPCSSCHAFNPSKPRTHRAAVRVSAFDAQTQPWKKSPGSSSSSSRGTATVGRSATMTVEAVKTQHFTSFEEMVRGSDVPVLVDFHAQWCGPCKLMGDALRGIADEMKGKVSVVKIDTDKYPKIASRYGIKSLPTLLLFRDGKAVDRIEGVLPEASLAQRLRFYIGRLDLKFGRR</sequence>
<dbReference type="InterPro" id="IPR036249">
    <property type="entry name" value="Thioredoxin-like_sf"/>
</dbReference>
<reference evidence="7 8" key="1">
    <citation type="submission" date="2023-10" db="EMBL/GenBank/DDBJ databases">
        <authorList>
            <person name="Maclean D."/>
            <person name="Macfadyen A."/>
        </authorList>
    </citation>
    <scope>NUCLEOTIDE SEQUENCE [LARGE SCALE GENOMIC DNA]</scope>
</reference>
<keyword evidence="8" id="KW-1185">Reference proteome</keyword>
<protein>
    <recommendedName>
        <fullName evidence="6">Thioredoxin domain-containing protein</fullName>
    </recommendedName>
</protein>
<organism evidence="7 8">
    <name type="scientific">Coccomyxa viridis</name>
    <dbReference type="NCBI Taxonomy" id="1274662"/>
    <lineage>
        <taxon>Eukaryota</taxon>
        <taxon>Viridiplantae</taxon>
        <taxon>Chlorophyta</taxon>
        <taxon>core chlorophytes</taxon>
        <taxon>Trebouxiophyceae</taxon>
        <taxon>Trebouxiophyceae incertae sedis</taxon>
        <taxon>Coccomyxaceae</taxon>
        <taxon>Coccomyxa</taxon>
    </lineage>
</organism>
<evidence type="ECO:0000256" key="1">
    <source>
        <dbReference type="ARBA" id="ARBA00022448"/>
    </source>
</evidence>
<dbReference type="NCBIfam" id="TIGR01068">
    <property type="entry name" value="thioredoxin"/>
    <property type="match status" value="1"/>
</dbReference>
<keyword evidence="2" id="KW-0249">Electron transport</keyword>
<evidence type="ECO:0000256" key="5">
    <source>
        <dbReference type="SAM" id="MobiDB-lite"/>
    </source>
</evidence>
<feature type="domain" description="Thioredoxin" evidence="6">
    <location>
        <begin position="54"/>
        <end position="184"/>
    </location>
</feature>
<dbReference type="PROSITE" id="PS00194">
    <property type="entry name" value="THIOREDOXIN_1"/>
    <property type="match status" value="1"/>
</dbReference>
<evidence type="ECO:0000313" key="7">
    <source>
        <dbReference type="EMBL" id="CAK0779755.1"/>
    </source>
</evidence>
<proteinExistence type="predicted"/>
<dbReference type="GO" id="GO:0015035">
    <property type="term" value="F:protein-disulfide reductase activity"/>
    <property type="evidence" value="ECO:0007669"/>
    <property type="project" value="InterPro"/>
</dbReference>
<accession>A0AAV1I5P0</accession>
<dbReference type="AlphaFoldDB" id="A0AAV1I5P0"/>
<dbReference type="Gene3D" id="3.40.30.10">
    <property type="entry name" value="Glutaredoxin"/>
    <property type="match status" value="1"/>
</dbReference>
<dbReference type="EMBL" id="CAUYUE010000006">
    <property type="protein sequence ID" value="CAK0779755.1"/>
    <property type="molecule type" value="Genomic_DNA"/>
</dbReference>
<evidence type="ECO:0000313" key="8">
    <source>
        <dbReference type="Proteomes" id="UP001314263"/>
    </source>
</evidence>
<dbReference type="PRINTS" id="PR00421">
    <property type="entry name" value="THIOREDOXIN"/>
</dbReference>
<dbReference type="PANTHER" id="PTHR45663">
    <property type="entry name" value="GEO12009P1"/>
    <property type="match status" value="1"/>
</dbReference>
<keyword evidence="1" id="KW-0813">Transport</keyword>
<gene>
    <name evidence="7" type="ORF">CVIRNUC_004843</name>
</gene>
<feature type="region of interest" description="Disordered" evidence="5">
    <location>
        <begin position="45"/>
        <end position="71"/>
    </location>
</feature>
<keyword evidence="4" id="KW-0676">Redox-active center</keyword>
<keyword evidence="3" id="KW-1015">Disulfide bond</keyword>
<evidence type="ECO:0000259" key="6">
    <source>
        <dbReference type="PROSITE" id="PS51352"/>
    </source>
</evidence>
<comment type="caution">
    <text evidence="7">The sequence shown here is derived from an EMBL/GenBank/DDBJ whole genome shotgun (WGS) entry which is preliminary data.</text>
</comment>
<dbReference type="FunFam" id="3.40.30.10:FF:000001">
    <property type="entry name" value="Thioredoxin"/>
    <property type="match status" value="1"/>
</dbReference>
<evidence type="ECO:0000256" key="3">
    <source>
        <dbReference type="ARBA" id="ARBA00023157"/>
    </source>
</evidence>
<dbReference type="InterPro" id="IPR005746">
    <property type="entry name" value="Thioredoxin"/>
</dbReference>
<dbReference type="PANTHER" id="PTHR45663:SF15">
    <property type="entry name" value="THIOREDOXIN Y1, CHLOROPLASTIC"/>
    <property type="match status" value="1"/>
</dbReference>
<evidence type="ECO:0000256" key="4">
    <source>
        <dbReference type="ARBA" id="ARBA00023284"/>
    </source>
</evidence>
<dbReference type="Pfam" id="PF00085">
    <property type="entry name" value="Thioredoxin"/>
    <property type="match status" value="1"/>
</dbReference>
<dbReference type="InterPro" id="IPR017937">
    <property type="entry name" value="Thioredoxin_CS"/>
</dbReference>
<dbReference type="InterPro" id="IPR013766">
    <property type="entry name" value="Thioredoxin_domain"/>
</dbReference>
<dbReference type="PROSITE" id="PS51352">
    <property type="entry name" value="THIOREDOXIN_2"/>
    <property type="match status" value="1"/>
</dbReference>
<dbReference type="GO" id="GO:0005737">
    <property type="term" value="C:cytoplasm"/>
    <property type="evidence" value="ECO:0007669"/>
    <property type="project" value="TreeGrafter"/>
</dbReference>
<dbReference type="CDD" id="cd02947">
    <property type="entry name" value="TRX_family"/>
    <property type="match status" value="1"/>
</dbReference>
<dbReference type="Proteomes" id="UP001314263">
    <property type="component" value="Unassembled WGS sequence"/>
</dbReference>
<evidence type="ECO:0000256" key="2">
    <source>
        <dbReference type="ARBA" id="ARBA00022982"/>
    </source>
</evidence>
<name>A0AAV1I5P0_9CHLO</name>